<sequence>MYYKYTQMSHVFYIESTKKSCNYIAFNGSNEMILLIG</sequence>
<dbReference type="EMBL" id="FN597600">
    <property type="protein sequence ID" value="CBX86907.1"/>
    <property type="molecule type" value="Genomic_DNA"/>
</dbReference>
<reference evidence="1" key="1">
    <citation type="submission" date="2009-11" db="EMBL/GenBank/DDBJ databases">
        <title>Identification of virulence genes in Photobacterium damselae subsp. damselae by Supression Subtractive hybridization: damselysin toxin is encoded on a large conjugative plasmid.</title>
        <authorList>
            <person name="Rivas A.J."/>
            <person name="Lemos M.L."/>
            <person name="Osorio C.R."/>
        </authorList>
    </citation>
    <scope>NUCLEOTIDE SEQUENCE [LARGE SCALE GENOMIC DNA]</scope>
    <source>
        <strain evidence="1">RM71</strain>
        <plasmid evidence="1">pPHDD1</plasmid>
    </source>
</reference>
<accession>E4WLI9</accession>
<gene>
    <name evidence="1" type="primary">orf141</name>
</gene>
<name>E4WLI9_PHODD</name>
<dbReference type="AlphaFoldDB" id="E4WLI9"/>
<organism evidence="1">
    <name type="scientific">Photobacterium damselae subsp. damselae</name>
    <name type="common">Listonella damsela</name>
    <dbReference type="NCBI Taxonomy" id="85581"/>
    <lineage>
        <taxon>Bacteria</taxon>
        <taxon>Pseudomonadati</taxon>
        <taxon>Pseudomonadota</taxon>
        <taxon>Gammaproteobacteria</taxon>
        <taxon>Vibrionales</taxon>
        <taxon>Vibrionaceae</taxon>
        <taxon>Photobacterium</taxon>
    </lineage>
</organism>
<protein>
    <submittedName>
        <fullName evidence="1">Uncharacterized protein</fullName>
    </submittedName>
</protein>
<evidence type="ECO:0000313" key="1">
    <source>
        <dbReference type="EMBL" id="CBX86907.1"/>
    </source>
</evidence>
<keyword evidence="1" id="KW-0614">Plasmid</keyword>
<geneLocation type="plasmid" evidence="1">
    <name>pPHDD1</name>
</geneLocation>
<proteinExistence type="predicted"/>